<feature type="region of interest" description="Disordered" evidence="1">
    <location>
        <begin position="48"/>
        <end position="136"/>
    </location>
</feature>
<dbReference type="Proteomes" id="UP000648187">
    <property type="component" value="Unassembled WGS sequence"/>
</dbReference>
<sequence length="300" mass="33847">MSFCDEDCETLIELIRQHPPLYNAQLDSYRDENLKDNIWKSIAESINKTENTPSERQSCTSVEQEQQSSASVEKEVTNTSPGVEHADTPHEAADTSVHNTPSKELPGTSQSTQEKSNIPSNSSAKNTKRKRPKEDEYIKFMKDRQENRNRQLESLKSQESVDDISTFTKHIEMMLRKLSARSRAMAKSEIFNIVSKYEITDIESQTERPYTCSPYNSHFPTIAALSGPQAQSDSSRQLSYNSNSSYNSYSPISAASSEHQTQTGLIDLTSRQLPNISGEPFQSNYGEIDQNNFEELANLP</sequence>
<reference evidence="3" key="1">
    <citation type="submission" date="2020-08" db="EMBL/GenBank/DDBJ databases">
        <title>Spodoptera exigua strain:BAW_Kor-Di-RS1 Genome sequencing and assembly.</title>
        <authorList>
            <person name="Kim J."/>
            <person name="Nam H.Y."/>
            <person name="Kwon M."/>
            <person name="Choi J.H."/>
            <person name="Cho S.R."/>
            <person name="Kim G.-H."/>
        </authorList>
    </citation>
    <scope>NUCLEOTIDE SEQUENCE</scope>
    <source>
        <strain evidence="3">BAW_Kor-Di-RS1</strain>
        <tissue evidence="3">Whole-body</tissue>
    </source>
</reference>
<feature type="compositionally biased region" description="Polar residues" evidence="1">
    <location>
        <begin position="96"/>
        <end position="125"/>
    </location>
</feature>
<gene>
    <name evidence="3" type="ORF">HW555_012942</name>
</gene>
<feature type="compositionally biased region" description="Basic and acidic residues" evidence="1">
    <location>
        <begin position="84"/>
        <end position="93"/>
    </location>
</feature>
<feature type="domain" description="MADF" evidence="2">
    <location>
        <begin position="11"/>
        <end position="51"/>
    </location>
</feature>
<accession>A0A835KYK4</accession>
<evidence type="ECO:0000259" key="2">
    <source>
        <dbReference type="Pfam" id="PF10545"/>
    </source>
</evidence>
<dbReference type="Pfam" id="PF10545">
    <property type="entry name" value="MADF_DNA_bdg"/>
    <property type="match status" value="1"/>
</dbReference>
<comment type="caution">
    <text evidence="3">The sequence shown here is derived from an EMBL/GenBank/DDBJ whole genome shotgun (WGS) entry which is preliminary data.</text>
</comment>
<evidence type="ECO:0000313" key="3">
    <source>
        <dbReference type="EMBL" id="KAF9406803.1"/>
    </source>
</evidence>
<protein>
    <recommendedName>
        <fullName evidence="2">MADF domain-containing protein</fullName>
    </recommendedName>
</protein>
<keyword evidence="4" id="KW-1185">Reference proteome</keyword>
<dbReference type="InterPro" id="IPR006578">
    <property type="entry name" value="MADF-dom"/>
</dbReference>
<dbReference type="EMBL" id="JACKWZ010000546">
    <property type="protein sequence ID" value="KAF9406803.1"/>
    <property type="molecule type" value="Genomic_DNA"/>
</dbReference>
<organism evidence="3 4">
    <name type="scientific">Spodoptera exigua</name>
    <name type="common">Beet armyworm</name>
    <name type="synonym">Noctua fulgens</name>
    <dbReference type="NCBI Taxonomy" id="7107"/>
    <lineage>
        <taxon>Eukaryota</taxon>
        <taxon>Metazoa</taxon>
        <taxon>Ecdysozoa</taxon>
        <taxon>Arthropoda</taxon>
        <taxon>Hexapoda</taxon>
        <taxon>Insecta</taxon>
        <taxon>Pterygota</taxon>
        <taxon>Neoptera</taxon>
        <taxon>Endopterygota</taxon>
        <taxon>Lepidoptera</taxon>
        <taxon>Glossata</taxon>
        <taxon>Ditrysia</taxon>
        <taxon>Noctuoidea</taxon>
        <taxon>Noctuidae</taxon>
        <taxon>Amphipyrinae</taxon>
        <taxon>Spodoptera</taxon>
    </lineage>
</organism>
<feature type="compositionally biased region" description="Polar residues" evidence="1">
    <location>
        <begin position="48"/>
        <end position="60"/>
    </location>
</feature>
<dbReference type="AlphaFoldDB" id="A0A835KYK4"/>
<evidence type="ECO:0000256" key="1">
    <source>
        <dbReference type="SAM" id="MobiDB-lite"/>
    </source>
</evidence>
<proteinExistence type="predicted"/>
<evidence type="ECO:0000313" key="4">
    <source>
        <dbReference type="Proteomes" id="UP000648187"/>
    </source>
</evidence>
<name>A0A835KYK4_SPOEX</name>
<feature type="compositionally biased region" description="Low complexity" evidence="1">
    <location>
        <begin position="61"/>
        <end position="71"/>
    </location>
</feature>